<name>A0A1M5YJ56_9CLOT</name>
<dbReference type="OrthoDB" id="1376408at2"/>
<protein>
    <recommendedName>
        <fullName evidence="4">Integrase core domain-containing protein</fullName>
    </recommendedName>
</protein>
<proteinExistence type="predicted"/>
<accession>A0A1M5YJ56</accession>
<sequence length="48" mass="5386">EKANNLISVFIFHYNFIRPHGSLNNCTPAEVSGLTVSDLNKYSWFVAA</sequence>
<feature type="non-terminal residue" evidence="2">
    <location>
        <position position="1"/>
    </location>
</feature>
<keyword evidence="3" id="KW-1185">Reference proteome</keyword>
<evidence type="ECO:0000313" key="2">
    <source>
        <dbReference type="EMBL" id="SHI11909.1"/>
    </source>
</evidence>
<dbReference type="AlphaFoldDB" id="A0A1M5YJ56"/>
<evidence type="ECO:0008006" key="4">
    <source>
        <dbReference type="Google" id="ProtNLM"/>
    </source>
</evidence>
<evidence type="ECO:0000313" key="1">
    <source>
        <dbReference type="EMBL" id="SHI00860.1"/>
    </source>
</evidence>
<dbReference type="EMBL" id="FQXP01000016">
    <property type="protein sequence ID" value="SHI11909.1"/>
    <property type="molecule type" value="Genomic_DNA"/>
</dbReference>
<dbReference type="Proteomes" id="UP000184526">
    <property type="component" value="Unassembled WGS sequence"/>
</dbReference>
<evidence type="ECO:0000313" key="3">
    <source>
        <dbReference type="Proteomes" id="UP000184526"/>
    </source>
</evidence>
<reference evidence="2 3" key="1">
    <citation type="submission" date="2016-11" db="EMBL/GenBank/DDBJ databases">
        <authorList>
            <person name="Jaros S."/>
            <person name="Januszkiewicz K."/>
            <person name="Wedrychowicz H."/>
        </authorList>
    </citation>
    <scope>NUCLEOTIDE SEQUENCE [LARGE SCALE GENOMIC DNA]</scope>
    <source>
        <strain evidence="2 3">DSM 3089</strain>
    </source>
</reference>
<organism evidence="2 3">
    <name type="scientific">Clostridium collagenovorans DSM 3089</name>
    <dbReference type="NCBI Taxonomy" id="1121306"/>
    <lineage>
        <taxon>Bacteria</taxon>
        <taxon>Bacillati</taxon>
        <taxon>Bacillota</taxon>
        <taxon>Clostridia</taxon>
        <taxon>Eubacteriales</taxon>
        <taxon>Clostridiaceae</taxon>
        <taxon>Clostridium</taxon>
    </lineage>
</organism>
<dbReference type="EMBL" id="FQXP01000009">
    <property type="protein sequence ID" value="SHI00860.1"/>
    <property type="molecule type" value="Genomic_DNA"/>
</dbReference>
<gene>
    <name evidence="1" type="ORF">SAMN02745196_02310</name>
    <name evidence="2" type="ORF">SAMN02745196_02979</name>
</gene>